<protein>
    <submittedName>
        <fullName evidence="1">Alternative protein ZNF81</fullName>
    </submittedName>
</protein>
<reference evidence="1" key="1">
    <citation type="journal article" date="2013" name="PLoS ONE">
        <title>Direct detection of alternative open reading frames translation products in human significantly expands the proteome.</title>
        <authorList>
            <person name="Vanderperre B."/>
            <person name="Lucier J.-F."/>
            <person name="Motard J."/>
            <person name="Tremblay G."/>
            <person name="Vanderperre S."/>
            <person name="Wisztorski M."/>
            <person name="Salzet M."/>
            <person name="Boisvert F.-M."/>
            <person name="Roucou X."/>
        </authorList>
    </citation>
    <scope>NUCLEOTIDE SEQUENCE</scope>
</reference>
<evidence type="ECO:0000313" key="1">
    <source>
        <dbReference type="EMBL" id="CCQ43390.1"/>
    </source>
</evidence>
<dbReference type="OrthoDB" id="4748970at2759"/>
<gene>
    <name evidence="1" type="primary">ZNF81</name>
</gene>
<proteinExistence type="predicted"/>
<dbReference type="ChiTaRS" id="ZNF81">
    <property type="organism name" value="human"/>
</dbReference>
<sequence length="59" mass="7316">MFLIEYFYQVNPQFKSHFGFIYTHICRYNFIRTHKYNPVIRTGFHDIVSCFLSLWYNAK</sequence>
<dbReference type="AlphaFoldDB" id="L8E7Y0"/>
<organism evidence="1">
    <name type="scientific">Homo sapiens</name>
    <name type="common">Human</name>
    <dbReference type="NCBI Taxonomy" id="9606"/>
    <lineage>
        <taxon>Eukaryota</taxon>
        <taxon>Metazoa</taxon>
        <taxon>Chordata</taxon>
        <taxon>Craniata</taxon>
        <taxon>Vertebrata</taxon>
        <taxon>Euteleostomi</taxon>
        <taxon>Mammalia</taxon>
        <taxon>Eutheria</taxon>
        <taxon>Euarchontoglires</taxon>
        <taxon>Primates</taxon>
        <taxon>Haplorrhini</taxon>
        <taxon>Catarrhini</taxon>
        <taxon>Hominidae</taxon>
        <taxon>Homo</taxon>
    </lineage>
</organism>
<accession>L8E7Y0</accession>
<dbReference type="EMBL" id="HF583893">
    <property type="protein sequence ID" value="CCQ43390.1"/>
    <property type="molecule type" value="Genomic_DNA"/>
</dbReference>
<name>L8E7Y0_HUMAN</name>